<reference evidence="3" key="1">
    <citation type="submission" date="2022-11" db="UniProtKB">
        <authorList>
            <consortium name="WormBaseParasite"/>
        </authorList>
    </citation>
    <scope>IDENTIFICATION</scope>
</reference>
<name>A0A915DSR7_9BILA</name>
<keyword evidence="1" id="KW-1133">Transmembrane helix</keyword>
<feature type="transmembrane region" description="Helical" evidence="1">
    <location>
        <begin position="21"/>
        <end position="40"/>
    </location>
</feature>
<proteinExistence type="predicted"/>
<organism evidence="2 3">
    <name type="scientific">Ditylenchus dipsaci</name>
    <dbReference type="NCBI Taxonomy" id="166011"/>
    <lineage>
        <taxon>Eukaryota</taxon>
        <taxon>Metazoa</taxon>
        <taxon>Ecdysozoa</taxon>
        <taxon>Nematoda</taxon>
        <taxon>Chromadorea</taxon>
        <taxon>Rhabditida</taxon>
        <taxon>Tylenchina</taxon>
        <taxon>Tylenchomorpha</taxon>
        <taxon>Sphaerularioidea</taxon>
        <taxon>Anguinidae</taxon>
        <taxon>Anguininae</taxon>
        <taxon>Ditylenchus</taxon>
    </lineage>
</organism>
<accession>A0A915DSR7</accession>
<protein>
    <submittedName>
        <fullName evidence="3">Uncharacterized protein</fullName>
    </submittedName>
</protein>
<keyword evidence="1" id="KW-0472">Membrane</keyword>
<dbReference type="Proteomes" id="UP000887574">
    <property type="component" value="Unplaced"/>
</dbReference>
<dbReference type="AlphaFoldDB" id="A0A915DSR7"/>
<keyword evidence="2" id="KW-1185">Reference proteome</keyword>
<evidence type="ECO:0000256" key="1">
    <source>
        <dbReference type="SAM" id="Phobius"/>
    </source>
</evidence>
<keyword evidence="1" id="KW-0812">Transmembrane</keyword>
<sequence>MDLIQGFITRVGNIFLPKINAISAFAVIFIGLLVFFMHVYNTLSHQCSLNSFRSPHNAFKKPTFVSEKSDYKTD</sequence>
<dbReference type="WBParaSite" id="jg23136">
    <property type="protein sequence ID" value="jg23136"/>
    <property type="gene ID" value="jg23136"/>
</dbReference>
<evidence type="ECO:0000313" key="3">
    <source>
        <dbReference type="WBParaSite" id="jg23136"/>
    </source>
</evidence>
<evidence type="ECO:0000313" key="2">
    <source>
        <dbReference type="Proteomes" id="UP000887574"/>
    </source>
</evidence>